<dbReference type="Proteomes" id="UP001157126">
    <property type="component" value="Unassembled WGS sequence"/>
</dbReference>
<dbReference type="EMBL" id="BSUO01000001">
    <property type="protein sequence ID" value="GMA42207.1"/>
    <property type="molecule type" value="Genomic_DNA"/>
</dbReference>
<feature type="domain" description="Nudix hydrolase" evidence="1">
    <location>
        <begin position="1"/>
        <end position="151"/>
    </location>
</feature>
<evidence type="ECO:0000313" key="2">
    <source>
        <dbReference type="EMBL" id="GMA42207.1"/>
    </source>
</evidence>
<dbReference type="Pfam" id="PF00293">
    <property type="entry name" value="NUDIX"/>
    <property type="match status" value="1"/>
</dbReference>
<dbReference type="PANTHER" id="PTHR21340">
    <property type="entry name" value="DIADENOSINE 5,5-P1,P4-TETRAPHOSPHATE PYROPHOSPHOHYDROLASE MUTT"/>
    <property type="match status" value="1"/>
</dbReference>
<sequence>MPKYSAGVLPYRHDGEDLLVFLAHPGGPYWASKDEGVWSVVKGEYDPATEEPMIAAAREFAEEIGVAPPPQPWLDLGEARHSSAKIVRAYAVESSSSLAFLESNTCEVEWPPRSGKHLTIPEVDRAEWMPLHDARRRILKGQRPLLDRLTALTGETHPPDST</sequence>
<protein>
    <submittedName>
        <fullName evidence="2">NTP pyrophosphohydrolase</fullName>
    </submittedName>
</protein>
<dbReference type="SUPFAM" id="SSF55811">
    <property type="entry name" value="Nudix"/>
    <property type="match status" value="1"/>
</dbReference>
<dbReference type="Gene3D" id="3.90.79.10">
    <property type="entry name" value="Nucleoside Triphosphate Pyrophosphohydrolase"/>
    <property type="match status" value="1"/>
</dbReference>
<proteinExistence type="predicted"/>
<dbReference type="PANTHER" id="PTHR21340:SF7">
    <property type="entry name" value="NUDIX HYDROLASE DOMAIN-CONTAINING PROTEIN"/>
    <property type="match status" value="1"/>
</dbReference>
<dbReference type="InterPro" id="IPR015797">
    <property type="entry name" value="NUDIX_hydrolase-like_dom_sf"/>
</dbReference>
<dbReference type="RefSeq" id="WP_284305648.1">
    <property type="nucleotide sequence ID" value="NZ_BSUO01000001.1"/>
</dbReference>
<comment type="caution">
    <text evidence="2">The sequence shown here is derived from an EMBL/GenBank/DDBJ whole genome shotgun (WGS) entry which is preliminary data.</text>
</comment>
<keyword evidence="3" id="KW-1185">Reference proteome</keyword>
<dbReference type="PROSITE" id="PS51462">
    <property type="entry name" value="NUDIX"/>
    <property type="match status" value="1"/>
</dbReference>
<accession>A0ABQ6IWA6</accession>
<gene>
    <name evidence="2" type="ORF">GCM10025883_42520</name>
</gene>
<dbReference type="CDD" id="cd04662">
    <property type="entry name" value="NUDIX_Hydrolase"/>
    <property type="match status" value="1"/>
</dbReference>
<evidence type="ECO:0000313" key="3">
    <source>
        <dbReference type="Proteomes" id="UP001157126"/>
    </source>
</evidence>
<organism evidence="2 3">
    <name type="scientific">Mobilicoccus caccae</name>
    <dbReference type="NCBI Taxonomy" id="1859295"/>
    <lineage>
        <taxon>Bacteria</taxon>
        <taxon>Bacillati</taxon>
        <taxon>Actinomycetota</taxon>
        <taxon>Actinomycetes</taxon>
        <taxon>Micrococcales</taxon>
        <taxon>Dermatophilaceae</taxon>
        <taxon>Mobilicoccus</taxon>
    </lineage>
</organism>
<name>A0ABQ6IWA6_9MICO</name>
<dbReference type="InterPro" id="IPR051325">
    <property type="entry name" value="Nudix_hydrolase_domain"/>
</dbReference>
<evidence type="ECO:0000259" key="1">
    <source>
        <dbReference type="PROSITE" id="PS51462"/>
    </source>
</evidence>
<reference evidence="3" key="1">
    <citation type="journal article" date="2019" name="Int. J. Syst. Evol. Microbiol.">
        <title>The Global Catalogue of Microorganisms (GCM) 10K type strain sequencing project: providing services to taxonomists for standard genome sequencing and annotation.</title>
        <authorList>
            <consortium name="The Broad Institute Genomics Platform"/>
            <consortium name="The Broad Institute Genome Sequencing Center for Infectious Disease"/>
            <person name="Wu L."/>
            <person name="Ma J."/>
        </authorList>
    </citation>
    <scope>NUCLEOTIDE SEQUENCE [LARGE SCALE GENOMIC DNA]</scope>
    <source>
        <strain evidence="3">NBRC 113072</strain>
    </source>
</reference>
<dbReference type="InterPro" id="IPR000086">
    <property type="entry name" value="NUDIX_hydrolase_dom"/>
</dbReference>